<reference evidence="3" key="1">
    <citation type="journal article" date="2015" name="J. Biotechnol.">
        <title>The structure of the Cyberlindnera jadinii genome and its relation to Candida utilis analyzed by the occurrence of single nucleotide polymorphisms.</title>
        <authorList>
            <person name="Rupp O."/>
            <person name="Brinkrolf K."/>
            <person name="Buerth C."/>
            <person name="Kunigo M."/>
            <person name="Schneider J."/>
            <person name="Jaenicke S."/>
            <person name="Goesmann A."/>
            <person name="Puehler A."/>
            <person name="Jaeger K.-E."/>
            <person name="Ernst J.F."/>
        </authorList>
    </citation>
    <scope>NUCLEOTIDE SEQUENCE [LARGE SCALE GENOMIC DNA]</scope>
    <source>
        <strain evidence="3">ATCC 18201 / CBS 1600 / BCRC 20928 / JCM 3617 / NBRC 0987 / NRRL Y-1542</strain>
    </source>
</reference>
<dbReference type="Proteomes" id="UP000038830">
    <property type="component" value="Unassembled WGS sequence"/>
</dbReference>
<evidence type="ECO:0000256" key="1">
    <source>
        <dbReference type="SAM" id="MobiDB-lite"/>
    </source>
</evidence>
<feature type="compositionally biased region" description="Polar residues" evidence="1">
    <location>
        <begin position="72"/>
        <end position="82"/>
    </location>
</feature>
<feature type="compositionally biased region" description="Basic residues" evidence="1">
    <location>
        <begin position="596"/>
        <end position="609"/>
    </location>
</feature>
<name>A0A0H5C7N3_CYBJN</name>
<feature type="compositionally biased region" description="Polar residues" evidence="1">
    <location>
        <begin position="557"/>
        <end position="571"/>
    </location>
</feature>
<dbReference type="EMBL" id="CDQK01000005">
    <property type="protein sequence ID" value="CEP24176.1"/>
    <property type="molecule type" value="Genomic_DNA"/>
</dbReference>
<protein>
    <submittedName>
        <fullName evidence="2">Uncharacterized protein</fullName>
    </submittedName>
</protein>
<proteinExistence type="predicted"/>
<evidence type="ECO:0000313" key="3">
    <source>
        <dbReference type="Proteomes" id="UP000038830"/>
    </source>
</evidence>
<evidence type="ECO:0000313" key="2">
    <source>
        <dbReference type="EMBL" id="CEP24176.1"/>
    </source>
</evidence>
<sequence>MTIAYKRKVSFDSLAPFTPTEPDDPPYIPPQYATKRKKALDLSYGFDSKPKVDVNDLFDSFNQIPYGRRPSLTPNMASTSAVPTKAPKLPPPPKKSILKVSDKGCALNLVGDNEASRKKSLVDMTPEELMAMDSQFRKGVSLEKLKFDGDGYLPMQNLTKLESNHMSMTTNVDKFIGTTVNNKNVLTPSIANYNSYSTTFTHEGMNSYIQDHLHKLKSMSQETLPKNESTLNEELPASLRDLAVYISGRRHTWSALDWTLKQVVKDGDHLVIIAQIPEKVALDPVNYYGGYRASTNESDDPSDSDKKLPPYDYLEVDEVYGSEGIRDEAHRIVAYAFKFLESLGRKELKISVTVELIREADVEKLLNKAFTLYTPDLFIASTMRVKYNALSAKNKRIPFYASTKLCLPTVVIPSTLVDDSLISMEKSTKTTPFKSISDLNEFLDSMGDDDETFKYETPVENAHSRYIFDPYSTPLVCSNTSTTTDTTASEANDPSDYLGLVSTNSTGRIKFMDNLQTPKSGAGMYGNGSRRNSHGSGVYKVKSLLDADPTPVERSKSYSSPMTNSISNGSVYSAGKKITGPGIKQVKSDSQVPTEKKKKGLFGLFKRKK</sequence>
<feature type="region of interest" description="Disordered" evidence="1">
    <location>
        <begin position="69"/>
        <end position="94"/>
    </location>
</feature>
<organism evidence="2 3">
    <name type="scientific">Cyberlindnera jadinii (strain ATCC 18201 / CBS 1600 / BCRC 20928 / JCM 3617 / NBRC 0987 / NRRL Y-1542)</name>
    <name type="common">Torula yeast</name>
    <name type="synonym">Candida utilis</name>
    <dbReference type="NCBI Taxonomy" id="983966"/>
    <lineage>
        <taxon>Eukaryota</taxon>
        <taxon>Fungi</taxon>
        <taxon>Dikarya</taxon>
        <taxon>Ascomycota</taxon>
        <taxon>Saccharomycotina</taxon>
        <taxon>Saccharomycetes</taxon>
        <taxon>Phaffomycetales</taxon>
        <taxon>Phaffomycetaceae</taxon>
        <taxon>Cyberlindnera</taxon>
    </lineage>
</organism>
<dbReference type="AlphaFoldDB" id="A0A0H5C7N3"/>
<gene>
    <name evidence="2" type="ORF">BN1211_4926</name>
</gene>
<accession>A0A0H5C7N3</accession>
<feature type="region of interest" description="Disordered" evidence="1">
    <location>
        <begin position="549"/>
        <end position="609"/>
    </location>
</feature>